<keyword evidence="3" id="KW-0238">DNA-binding</keyword>
<dbReference type="InterPro" id="IPR005119">
    <property type="entry name" value="LysR_subst-bd"/>
</dbReference>
<protein>
    <submittedName>
        <fullName evidence="6">Transcriptional regulator</fullName>
    </submittedName>
</protein>
<keyword evidence="7" id="KW-1185">Reference proteome</keyword>
<comment type="similarity">
    <text evidence="1">Belongs to the LysR transcriptional regulatory family.</text>
</comment>
<dbReference type="Gene3D" id="3.40.190.10">
    <property type="entry name" value="Periplasmic binding protein-like II"/>
    <property type="match status" value="2"/>
</dbReference>
<evidence type="ECO:0000313" key="6">
    <source>
        <dbReference type="EMBL" id="EHH69697.1"/>
    </source>
</evidence>
<accession>G6XHN9</accession>
<proteinExistence type="inferred from homology"/>
<dbReference type="eggNOG" id="COG0583">
    <property type="taxonomic scope" value="Bacteria"/>
</dbReference>
<dbReference type="RefSeq" id="WP_008851154.1">
    <property type="nucleotide sequence ID" value="NZ_AGQV01000001.1"/>
</dbReference>
<dbReference type="GO" id="GO:0003677">
    <property type="term" value="F:DNA binding"/>
    <property type="evidence" value="ECO:0007669"/>
    <property type="project" value="UniProtKB-KW"/>
</dbReference>
<dbReference type="InterPro" id="IPR036388">
    <property type="entry name" value="WH-like_DNA-bd_sf"/>
</dbReference>
<dbReference type="SUPFAM" id="SSF46785">
    <property type="entry name" value="Winged helix' DNA-binding domain"/>
    <property type="match status" value="1"/>
</dbReference>
<evidence type="ECO:0000256" key="3">
    <source>
        <dbReference type="ARBA" id="ARBA00023125"/>
    </source>
</evidence>
<name>G6XHN9_9PROT</name>
<dbReference type="OrthoDB" id="9774011at2"/>
<dbReference type="Proteomes" id="UP000004949">
    <property type="component" value="Unassembled WGS sequence"/>
</dbReference>
<keyword evidence="2" id="KW-0805">Transcription regulation</keyword>
<dbReference type="Pfam" id="PF00126">
    <property type="entry name" value="HTH_1"/>
    <property type="match status" value="1"/>
</dbReference>
<dbReference type="PROSITE" id="PS50931">
    <property type="entry name" value="HTH_LYSR"/>
    <property type="match status" value="1"/>
</dbReference>
<organism evidence="6 7">
    <name type="scientific">Gluconobacter morbifer G707</name>
    <dbReference type="NCBI Taxonomy" id="1088869"/>
    <lineage>
        <taxon>Bacteria</taxon>
        <taxon>Pseudomonadati</taxon>
        <taxon>Pseudomonadota</taxon>
        <taxon>Alphaproteobacteria</taxon>
        <taxon>Acetobacterales</taxon>
        <taxon>Acetobacteraceae</taxon>
        <taxon>Gluconobacter</taxon>
    </lineage>
</organism>
<evidence type="ECO:0000259" key="5">
    <source>
        <dbReference type="PROSITE" id="PS50931"/>
    </source>
</evidence>
<dbReference type="CDD" id="cd08460">
    <property type="entry name" value="PBP2_DntR_like_1"/>
    <property type="match status" value="1"/>
</dbReference>
<dbReference type="EMBL" id="AGQV01000001">
    <property type="protein sequence ID" value="EHH69697.1"/>
    <property type="molecule type" value="Genomic_DNA"/>
</dbReference>
<evidence type="ECO:0000256" key="2">
    <source>
        <dbReference type="ARBA" id="ARBA00023015"/>
    </source>
</evidence>
<keyword evidence="4" id="KW-0804">Transcription</keyword>
<dbReference type="STRING" id="1088869.GMO_10050"/>
<dbReference type="InterPro" id="IPR036390">
    <property type="entry name" value="WH_DNA-bd_sf"/>
</dbReference>
<dbReference type="InterPro" id="IPR000847">
    <property type="entry name" value="LysR_HTH_N"/>
</dbReference>
<dbReference type="PATRIC" id="fig|1088869.3.peg.1008"/>
<dbReference type="SUPFAM" id="SSF53850">
    <property type="entry name" value="Periplasmic binding protein-like II"/>
    <property type="match status" value="1"/>
</dbReference>
<evidence type="ECO:0000313" key="7">
    <source>
        <dbReference type="Proteomes" id="UP000004949"/>
    </source>
</evidence>
<sequence>MARKVTAARRYDLDLLRYLQVLVEEQSVSLAAQRLQVSEAAMSRHLAKLRTVFGDPILVLSGRRMVATAFANRIRDRVQNLVKLADELVNDSDDLDLRELAPCFTIRAHDLIVGAFGHAVLRTLKESCPGCRVIFSPETEESASEPLRKNRIDLYIGATDDLAPEIMKQTLFHTEFRGLVRKSHPILKRGVTPQTLVDYDHISISRKGRMHGPLDVILREKYGLARRIAMVVPTYYAMIETMRETDMILPLPDIVIDRLLLDRIELEAFEFPFALPPVICFQAWHPRMDMDLVHRWLRETVFHTIRQELHRMREASERKAASAGPT</sequence>
<dbReference type="InterPro" id="IPR050389">
    <property type="entry name" value="LysR-type_TF"/>
</dbReference>
<dbReference type="Gene3D" id="1.10.10.10">
    <property type="entry name" value="Winged helix-like DNA-binding domain superfamily/Winged helix DNA-binding domain"/>
    <property type="match status" value="1"/>
</dbReference>
<evidence type="ECO:0000256" key="4">
    <source>
        <dbReference type="ARBA" id="ARBA00023163"/>
    </source>
</evidence>
<gene>
    <name evidence="6" type="ORF">GMO_10050</name>
</gene>
<reference evidence="6 7" key="1">
    <citation type="submission" date="2011-10" db="EMBL/GenBank/DDBJ databases">
        <title>Genome sequence of Gluconobacter morbifer G707, isolated from Drosophila gut.</title>
        <authorList>
            <person name="Lee W.-J."/>
            <person name="Kim E.-K."/>
        </authorList>
    </citation>
    <scope>NUCLEOTIDE SEQUENCE [LARGE SCALE GENOMIC DNA]</scope>
    <source>
        <strain evidence="6 7">G707</strain>
    </source>
</reference>
<feature type="domain" description="HTH lysR-type" evidence="5">
    <location>
        <begin position="11"/>
        <end position="68"/>
    </location>
</feature>
<dbReference type="Pfam" id="PF03466">
    <property type="entry name" value="LysR_substrate"/>
    <property type="match status" value="1"/>
</dbReference>
<evidence type="ECO:0000256" key="1">
    <source>
        <dbReference type="ARBA" id="ARBA00009437"/>
    </source>
</evidence>
<dbReference type="PANTHER" id="PTHR30118">
    <property type="entry name" value="HTH-TYPE TRANSCRIPTIONAL REGULATOR LEUO-RELATED"/>
    <property type="match status" value="1"/>
</dbReference>
<dbReference type="GO" id="GO:0003700">
    <property type="term" value="F:DNA-binding transcription factor activity"/>
    <property type="evidence" value="ECO:0007669"/>
    <property type="project" value="InterPro"/>
</dbReference>
<dbReference type="AlphaFoldDB" id="G6XHN9"/>
<dbReference type="PANTHER" id="PTHR30118:SF15">
    <property type="entry name" value="TRANSCRIPTIONAL REGULATORY PROTEIN"/>
    <property type="match status" value="1"/>
</dbReference>
<comment type="caution">
    <text evidence="6">The sequence shown here is derived from an EMBL/GenBank/DDBJ whole genome shotgun (WGS) entry which is preliminary data.</text>
</comment>